<proteinExistence type="predicted"/>
<sequence>MKVKLDANEFKRIIDNTKRFVNKDALNELMSWIYLEINAEEMFIKATALDGHRVSIEYAGLVEADESFTCYIRPVIPKVTRYDSYAELEVNKNRLYAQVGESIIGYVQPEGQFYNVDKFMEDIKKEELVTTLGINAKYLKDAMESISFYDSNRKIAKIEVHKPHEPVVIKSGRRGERENLKIILPINIRD</sequence>
<protein>
    <recommendedName>
        <fullName evidence="3">DNA polymerase III beta sliding clamp central domain-containing protein</fullName>
    </recommendedName>
</protein>
<name>A0AA41FJW6_9FIRM</name>
<dbReference type="AlphaFoldDB" id="A0AA41FJW6"/>
<reference evidence="1" key="1">
    <citation type="journal article" date="2021" name="Gut Microbes">
        <title>A synthetic consortium of 100 gut commensals modulates the composition and function in a colon model of the microbiome of elderly subjects.</title>
        <authorList>
            <person name="Perez M."/>
            <person name="Ntemiri A."/>
            <person name="Tan H."/>
            <person name="Harris H.M.B."/>
            <person name="Roager H.M."/>
            <person name="Ribiere C."/>
            <person name="O'Toole P.W."/>
        </authorList>
    </citation>
    <scope>NUCLEOTIDE SEQUENCE</scope>
    <source>
        <strain evidence="1">MCC335</strain>
    </source>
</reference>
<dbReference type="RefSeq" id="WP_117451936.1">
    <property type="nucleotide sequence ID" value="NZ_CABJDD010000018.1"/>
</dbReference>
<gene>
    <name evidence="1" type="ORF">GPL26_24445</name>
</gene>
<dbReference type="Proteomes" id="UP000708338">
    <property type="component" value="Unassembled WGS sequence"/>
</dbReference>
<evidence type="ECO:0000313" key="2">
    <source>
        <dbReference type="Proteomes" id="UP000708338"/>
    </source>
</evidence>
<evidence type="ECO:0000313" key="1">
    <source>
        <dbReference type="EMBL" id="MBT9812749.1"/>
    </source>
</evidence>
<dbReference type="EMBL" id="WQPS01000065">
    <property type="protein sequence ID" value="MBT9812749.1"/>
    <property type="molecule type" value="Genomic_DNA"/>
</dbReference>
<comment type="caution">
    <text evidence="1">The sequence shown here is derived from an EMBL/GenBank/DDBJ whole genome shotgun (WGS) entry which is preliminary data.</text>
</comment>
<dbReference type="Gene3D" id="3.10.150.10">
    <property type="entry name" value="DNA Polymerase III, subunit A, domain 2"/>
    <property type="match status" value="2"/>
</dbReference>
<dbReference type="SUPFAM" id="SSF55979">
    <property type="entry name" value="DNA clamp"/>
    <property type="match status" value="1"/>
</dbReference>
<evidence type="ECO:0008006" key="3">
    <source>
        <dbReference type="Google" id="ProtNLM"/>
    </source>
</evidence>
<accession>A0AA41FJW6</accession>
<dbReference type="InterPro" id="IPR046938">
    <property type="entry name" value="DNA_clamp_sf"/>
</dbReference>
<organism evidence="1 2">
    <name type="scientific">Enterocloster citroniae</name>
    <dbReference type="NCBI Taxonomy" id="358743"/>
    <lineage>
        <taxon>Bacteria</taxon>
        <taxon>Bacillati</taxon>
        <taxon>Bacillota</taxon>
        <taxon>Clostridia</taxon>
        <taxon>Lachnospirales</taxon>
        <taxon>Lachnospiraceae</taxon>
        <taxon>Enterocloster</taxon>
    </lineage>
</organism>